<name>A0A1I6Y7C1_9BACT</name>
<evidence type="ECO:0000313" key="1">
    <source>
        <dbReference type="EMBL" id="SFT46405.1"/>
    </source>
</evidence>
<gene>
    <name evidence="1" type="ORF">SAMN04489724_0860</name>
</gene>
<dbReference type="AlphaFoldDB" id="A0A1I6Y7C1"/>
<keyword evidence="2" id="KW-1185">Reference proteome</keyword>
<dbReference type="EMBL" id="FPBF01000001">
    <property type="protein sequence ID" value="SFT46405.1"/>
    <property type="molecule type" value="Genomic_DNA"/>
</dbReference>
<evidence type="ECO:0000313" key="2">
    <source>
        <dbReference type="Proteomes" id="UP000199673"/>
    </source>
</evidence>
<protein>
    <submittedName>
        <fullName evidence="1">Uncharacterized protein</fullName>
    </submittedName>
</protein>
<organism evidence="1 2">
    <name type="scientific">Algoriphagus locisalis</name>
    <dbReference type="NCBI Taxonomy" id="305507"/>
    <lineage>
        <taxon>Bacteria</taxon>
        <taxon>Pseudomonadati</taxon>
        <taxon>Bacteroidota</taxon>
        <taxon>Cytophagia</taxon>
        <taxon>Cytophagales</taxon>
        <taxon>Cyclobacteriaceae</taxon>
        <taxon>Algoriphagus</taxon>
    </lineage>
</organism>
<sequence>MILLPSVSTLGLGIYSFTSAGPRSSIGDEGAVPARRRREDVAGSAIGWRLAMIRIKKPTVCCPTLQMSNTWGYGWQLSFCYWQSEDCIILGLSLPGCQVMRLRPDGQFDDQRESFSTAADRNDSEIRC</sequence>
<accession>A0A1I6Y7C1</accession>
<dbReference type="Proteomes" id="UP000199673">
    <property type="component" value="Unassembled WGS sequence"/>
</dbReference>
<reference evidence="2" key="1">
    <citation type="submission" date="2016-10" db="EMBL/GenBank/DDBJ databases">
        <authorList>
            <person name="Varghese N."/>
            <person name="Submissions S."/>
        </authorList>
    </citation>
    <scope>NUCLEOTIDE SEQUENCE [LARGE SCALE GENOMIC DNA]</scope>
    <source>
        <strain evidence="2">DSM 23445</strain>
    </source>
</reference>
<proteinExistence type="predicted"/>